<protein>
    <recommendedName>
        <fullName evidence="1">VOC domain-containing protein</fullName>
    </recommendedName>
</protein>
<dbReference type="AlphaFoldDB" id="A0A369AZR4"/>
<dbReference type="PANTHER" id="PTHR36110">
    <property type="entry name" value="RING-CLEAVING DIOXYGENASE MHQE-RELATED"/>
    <property type="match status" value="1"/>
</dbReference>
<dbReference type="SUPFAM" id="SSF54593">
    <property type="entry name" value="Glyoxalase/Bleomycin resistance protein/Dihydroxybiphenyl dioxygenase"/>
    <property type="match status" value="1"/>
</dbReference>
<reference evidence="2 3" key="1">
    <citation type="submission" date="2017-05" db="EMBL/GenBank/DDBJ databases">
        <title>Vagococcus spp. assemblies.</title>
        <authorList>
            <person name="Gulvik C.A."/>
        </authorList>
    </citation>
    <scope>NUCLEOTIDE SEQUENCE [LARGE SCALE GENOMIC DNA]</scope>
    <source>
        <strain evidence="2 3">NCFB 2497</strain>
    </source>
</reference>
<evidence type="ECO:0000313" key="3">
    <source>
        <dbReference type="Proteomes" id="UP000288197"/>
    </source>
</evidence>
<feature type="domain" description="VOC" evidence="1">
    <location>
        <begin position="5"/>
        <end position="131"/>
    </location>
</feature>
<feature type="domain" description="VOC" evidence="1">
    <location>
        <begin position="154"/>
        <end position="277"/>
    </location>
</feature>
<dbReference type="RefSeq" id="WP_114289020.1">
    <property type="nucleotide sequence ID" value="NZ_JARQBB010000003.1"/>
</dbReference>
<dbReference type="EMBL" id="NGJX01000003">
    <property type="protein sequence ID" value="RSU03924.1"/>
    <property type="molecule type" value="Genomic_DNA"/>
</dbReference>
<dbReference type="Pfam" id="PF00903">
    <property type="entry name" value="Glyoxalase"/>
    <property type="match status" value="1"/>
</dbReference>
<dbReference type="InterPro" id="IPR004360">
    <property type="entry name" value="Glyas_Fos-R_dOase_dom"/>
</dbReference>
<dbReference type="Gene3D" id="3.10.180.10">
    <property type="entry name" value="2,3-Dihydroxybiphenyl 1,2-Dioxygenase, domain 1"/>
    <property type="match status" value="2"/>
</dbReference>
<evidence type="ECO:0000259" key="1">
    <source>
        <dbReference type="PROSITE" id="PS51819"/>
    </source>
</evidence>
<accession>A0A369AZR4</accession>
<dbReference type="PANTHER" id="PTHR36110:SF4">
    <property type="entry name" value="RING-CLEAVING DIOXYGENASE MHQA-RELATED"/>
    <property type="match status" value="1"/>
</dbReference>
<dbReference type="InterPro" id="IPR029068">
    <property type="entry name" value="Glyas_Bleomycin-R_OHBP_Dase"/>
</dbReference>
<dbReference type="PROSITE" id="PS51819">
    <property type="entry name" value="VOC"/>
    <property type="match status" value="2"/>
</dbReference>
<dbReference type="InterPro" id="IPR037523">
    <property type="entry name" value="VOC_core"/>
</dbReference>
<dbReference type="Proteomes" id="UP000288197">
    <property type="component" value="Unassembled WGS sequence"/>
</dbReference>
<keyword evidence="3" id="KW-1185">Reference proteome</keyword>
<dbReference type="InterPro" id="IPR052537">
    <property type="entry name" value="Extradiol_RC_dioxygenase"/>
</dbReference>
<proteinExistence type="predicted"/>
<organism evidence="2 3">
    <name type="scientific">Vagococcus fluvialis</name>
    <dbReference type="NCBI Taxonomy" id="2738"/>
    <lineage>
        <taxon>Bacteria</taxon>
        <taxon>Bacillati</taxon>
        <taxon>Bacillota</taxon>
        <taxon>Bacilli</taxon>
        <taxon>Lactobacillales</taxon>
        <taxon>Enterococcaceae</taxon>
        <taxon>Vagococcus</taxon>
    </lineage>
</organism>
<evidence type="ECO:0000313" key="2">
    <source>
        <dbReference type="EMBL" id="RSU03924.1"/>
    </source>
</evidence>
<name>A0A369AZR4_9ENTE</name>
<sequence>MKNLGIHHVSSLVSDIHQSYDFYHNTLGLKLLIKTVNQDEKTMYHLFFSDTTGRGGTEFTLFQINTFKENTFGTNSIERIIFAVPNVDALTYWENRLNQFNIEHYGIETYGEDLMLRFEDPDGLKIGFAVVANPDETYYPNPDSDVPTDFAILGIHSVHLRIRYKKATEFILTNWFDFHETSQFPEERFPITVLQNTNGVFKHKIYLIEDKLNPLEDQGIGGIHHLALYAEDKERLEEIQALIEERHFTNSGIVPREFIFATYFKEPNGLLFEVASKTVGLPEFPQTNNIDEVPLYLPVFLEDK</sequence>
<dbReference type="OrthoDB" id="9785698at2"/>
<comment type="caution">
    <text evidence="2">The sequence shown here is derived from an EMBL/GenBank/DDBJ whole genome shotgun (WGS) entry which is preliminary data.</text>
</comment>
<gene>
    <name evidence="2" type="ORF">CBF32_04435</name>
</gene>
<dbReference type="GeneID" id="63145801"/>